<reference evidence="2 3" key="1">
    <citation type="journal article" date="2011" name="J. Bacteriol.">
        <title>Complete Genome Sequence of the Aerobic Marine Methanotroph Methylomonas methanica MC09.</title>
        <authorList>
            <person name="Boden R."/>
            <person name="Cunliffe M."/>
            <person name="Scanlan J."/>
            <person name="Moussard H."/>
            <person name="Kits K.D."/>
            <person name="Klotz M.G."/>
            <person name="Jetten M.S."/>
            <person name="Vuilleumier S."/>
            <person name="Han J."/>
            <person name="Peters L."/>
            <person name="Mikhailova N."/>
            <person name="Teshima H."/>
            <person name="Tapia R."/>
            <person name="Kyrpides N."/>
            <person name="Ivanova N."/>
            <person name="Pagani I."/>
            <person name="Cheng J.F."/>
            <person name="Goodwin L."/>
            <person name="Han C."/>
            <person name="Hauser L."/>
            <person name="Land M.L."/>
            <person name="Lapidus A."/>
            <person name="Lucas S."/>
            <person name="Pitluck S."/>
            <person name="Woyke T."/>
            <person name="Stein L."/>
            <person name="Murrell J.C."/>
        </authorList>
    </citation>
    <scope>NUCLEOTIDE SEQUENCE [LARGE SCALE GENOMIC DNA]</scope>
    <source>
        <strain evidence="2 3">MC09</strain>
    </source>
</reference>
<dbReference type="RefSeq" id="WP_013818076.1">
    <property type="nucleotide sequence ID" value="NC_015572.1"/>
</dbReference>
<gene>
    <name evidence="2" type="ordered locus">Metme_1393</name>
</gene>
<feature type="chain" id="PRO_5003392917" evidence="1">
    <location>
        <begin position="27"/>
        <end position="1214"/>
    </location>
</feature>
<sequence length="1214" mass="133255">MKTLAQLTLLFVAGLMQLWGQSAAIADTVRLPVPSATPLSTVLLDLGAEPMAVPETLKLSRAEGELLLNVEEATVRVDKQELVSLHAGFGRWGVDFRFRLAVAPRAGDYQFWARWRQGGEPDVCVQRFEVWAGPNAEHLQQRAIFTLKPKGWESAWIGAETMLTLQADDKVIEVRNQGAEQDAKAFDGFLLAQPQATLPVSGNADNPPILLELGKAPRFAALDNSAGIQLGRGTVQAGQGAESLVELDDEVQVFHAGFGAWEANFKFPLPENLIPGRYRFFARYKSGGEVSQVDQHFVVKAGATLAQVATRADLLALNDTPWEYQWVEAKGSVTLLPGDRWLEIHNSGKADGAKVFDAFLLQLETPAGEWMSPEQAQARNRFLEQAGAAANANRHLYLVDGKGEGDKVLFAGLSDAAAQPHLQHLSVSYLLGEQADTMARRLNIAHLPAAVISDDRFTLLGVLTNPKQQAEVVNFLADPEKAGSMAAPPAVAADAPKPLRNGMPTAWLVGGLQDGLAGVSIAGLDTETVLRPNPGQPYLSLEMMGGEMKAWQPAATGSDASVEIFKAAPHAYGWSRGTGYAQLYLYARQASSIRLHLAQSGIQSAGWLDAQPLTFSVDPNPPAGFPSSGGGISGLLKGLTTEGLPATAIAQRREAPQLANLELAPGWHSLLLKLTMQHDQWQRFSFKAQFTDADGRAIDSIQSQLSDPTANPALNDIAANIRPLVFVDAPANLPHPGDRVKLRLDMRWQPISEQKNLTAPLPRFQAKLRLRLLNYSGKLITEREIAGLFPGQVEIELGTIAEPGYYAVYPSLHTPDGQLIMHYPADGFTVVAGNSAQKQRLARKKLWNNDYYALADGDNSFRQAGGYFNWLQRMGIFNSYGSYPGFDSQYQAQWQQARQLGLQLFADSAGDSHWLNDKPEDGRNFIDAAAGFTRYFKASNEIDIRREPEWQTLRDPVHWVERAKREYQQTHQARKDAHYVGGSLVRPGEDDWFRQVLQLGLDQYQDAWDVHAYPQKAPRFGGPLGNGSSEDERGVLAVYAELGKKNTLPFWLGETGAKAMHGFSGRRWQAEQVAKMIAWVNSRDDYLGLAFCIAHEYDLAYGRIWDYAMGHKPGEAALYTAGALIDGLPYQAVDTQDAAIQAAYFGTTLMIWRDDAGVSDWPLQLDPNKIWVAVDVVGERRDLPVDKAGRASLSISSSPLYVLPQADYQALTRN</sequence>
<dbReference type="InterPro" id="IPR017853">
    <property type="entry name" value="GH"/>
</dbReference>
<keyword evidence="3" id="KW-1185">Reference proteome</keyword>
<dbReference type="SUPFAM" id="SSF51445">
    <property type="entry name" value="(Trans)glycosidases"/>
    <property type="match status" value="1"/>
</dbReference>
<evidence type="ECO:0000313" key="2">
    <source>
        <dbReference type="EMBL" id="AEF99816.1"/>
    </source>
</evidence>
<dbReference type="Proteomes" id="UP000008888">
    <property type="component" value="Chromosome"/>
</dbReference>
<dbReference type="EMBL" id="CP002738">
    <property type="protein sequence ID" value="AEF99816.1"/>
    <property type="molecule type" value="Genomic_DNA"/>
</dbReference>
<organism evidence="2 3">
    <name type="scientific">Methylomonas methanica (strain DSM 25384 / MC09)</name>
    <dbReference type="NCBI Taxonomy" id="857087"/>
    <lineage>
        <taxon>Bacteria</taxon>
        <taxon>Pseudomonadati</taxon>
        <taxon>Pseudomonadota</taxon>
        <taxon>Gammaproteobacteria</taxon>
        <taxon>Methylococcales</taxon>
        <taxon>Methylococcaceae</taxon>
        <taxon>Methylomonas</taxon>
    </lineage>
</organism>
<dbReference type="AlphaFoldDB" id="F9ZY86"/>
<proteinExistence type="predicted"/>
<feature type="signal peptide" evidence="1">
    <location>
        <begin position="1"/>
        <end position="26"/>
    </location>
</feature>
<evidence type="ECO:0000256" key="1">
    <source>
        <dbReference type="SAM" id="SignalP"/>
    </source>
</evidence>
<name>F9ZY86_METMM</name>
<protein>
    <submittedName>
        <fullName evidence="2">Uncharacterized protein</fullName>
    </submittedName>
</protein>
<dbReference type="eggNOG" id="ENOG5033PN5">
    <property type="taxonomic scope" value="Bacteria"/>
</dbReference>
<reference evidence="3" key="3">
    <citation type="submission" date="2011-05" db="EMBL/GenBank/DDBJ databases">
        <title>Complete sequence of Methylomonas methanica MC09.</title>
        <authorList>
            <consortium name="US DOE Joint Genome Institute"/>
            <person name="Lucas S."/>
            <person name="Han J."/>
            <person name="Lapidus A."/>
            <person name="Cheng J.-F."/>
            <person name="Goodwin L."/>
            <person name="Pitluck S."/>
            <person name="Peters L."/>
            <person name="Mikhailova N."/>
            <person name="Teshima H."/>
            <person name="Han C."/>
            <person name="Tapia R."/>
            <person name="Land M."/>
            <person name="Hauser L."/>
            <person name="Kyrpides N."/>
            <person name="Ivanova N."/>
            <person name="Pagani I."/>
            <person name="Stein L."/>
            <person name="Woyke T."/>
        </authorList>
    </citation>
    <scope>NUCLEOTIDE SEQUENCE [LARGE SCALE GENOMIC DNA]</scope>
    <source>
        <strain evidence="3">MC09</strain>
    </source>
</reference>
<keyword evidence="1" id="KW-0732">Signal</keyword>
<reference key="2">
    <citation type="submission" date="2011-05" db="EMBL/GenBank/DDBJ databases">
        <title>Complete genome sequence of the aerobic marine methanotroph Methylomonas methanica MC09.</title>
        <authorList>
            <person name="Boden R."/>
            <person name="Cunliffe M."/>
            <person name="Scanlan J."/>
            <person name="Moussard H."/>
            <person name="Kits K.D."/>
            <person name="Klotz M."/>
            <person name="Jetten M."/>
            <person name="Vuilleumier S."/>
            <person name="Han J."/>
            <person name="Peters L."/>
            <person name="Mikhailova N."/>
            <person name="Teshima H."/>
            <person name="Tapia R."/>
            <person name="Kyrpides N."/>
            <person name="Ivanova N."/>
            <person name="Pagani I."/>
            <person name="Cheng J.-F."/>
            <person name="Goodwin L."/>
            <person name="Han C."/>
            <person name="Hauser L."/>
            <person name="Land M."/>
            <person name="Lapidus A."/>
            <person name="Lucas S."/>
            <person name="Pitluck S."/>
            <person name="Woyke T."/>
            <person name="Stein L.Y."/>
            <person name="Murrell C."/>
        </authorList>
    </citation>
    <scope>NUCLEOTIDE SEQUENCE</scope>
    <source>
        <strain>MC09</strain>
    </source>
</reference>
<dbReference type="KEGG" id="mmt:Metme_1393"/>
<dbReference type="Gene3D" id="3.20.20.80">
    <property type="entry name" value="Glycosidases"/>
    <property type="match status" value="1"/>
</dbReference>
<dbReference type="HOGENOM" id="CLU_275183_0_0_6"/>
<accession>F9ZY86</accession>
<evidence type="ECO:0000313" key="3">
    <source>
        <dbReference type="Proteomes" id="UP000008888"/>
    </source>
</evidence>
<dbReference type="STRING" id="857087.Metme_1393"/>